<dbReference type="Proteomes" id="UP000017119">
    <property type="component" value="Chromosome"/>
</dbReference>
<evidence type="ECO:0000313" key="2">
    <source>
        <dbReference type="Proteomes" id="UP000017119"/>
    </source>
</evidence>
<protein>
    <submittedName>
        <fullName evidence="1">Uncharacterized protein</fullName>
    </submittedName>
</protein>
<dbReference type="EMBL" id="CP006771">
    <property type="protein sequence ID" value="AGX88978.1"/>
    <property type="molecule type" value="Genomic_DNA"/>
</dbReference>
<dbReference type="AlphaFoldDB" id="U5NFH6"/>
<organism evidence="1 2">
    <name type="scientific">Mycoplasma parvum str. Indiana</name>
    <dbReference type="NCBI Taxonomy" id="1403316"/>
    <lineage>
        <taxon>Bacteria</taxon>
        <taxon>Bacillati</taxon>
        <taxon>Mycoplasmatota</taxon>
        <taxon>Mollicutes</taxon>
        <taxon>Mycoplasmataceae</taxon>
        <taxon>Mycoplasma</taxon>
    </lineage>
</organism>
<dbReference type="HOGENOM" id="CLU_3390349_0_0_14"/>
<gene>
    <name evidence="1" type="ORF">PRV_01070</name>
</gene>
<dbReference type="KEGG" id="mpv:PRV_01070"/>
<accession>U5NFH6</accession>
<reference evidence="1 2" key="1">
    <citation type="journal article" date="2013" name="Genome Announc.">
        <title>Genome Sequence of Mycoplasma parvum (Formerly Eperythrozoon parvum), a Diminutive Hemoplasma of the Pig.</title>
        <authorList>
            <person name="do Nascimento N.C."/>
            <person name="Dos Santos A.P."/>
            <person name="Chu Y."/>
            <person name="Guimaraes A.M."/>
            <person name="Pagliaro A."/>
            <person name="Messick J.B."/>
        </authorList>
    </citation>
    <scope>NUCLEOTIDE SEQUENCE [LARGE SCALE GENOMIC DNA]</scope>
    <source>
        <strain evidence="1 2">Indiana</strain>
    </source>
</reference>
<keyword evidence="2" id="KW-1185">Reference proteome</keyword>
<dbReference type="STRING" id="1403316.PRV_01070"/>
<proteinExistence type="predicted"/>
<evidence type="ECO:0000313" key="1">
    <source>
        <dbReference type="EMBL" id="AGX88978.1"/>
    </source>
</evidence>
<sequence length="32" mass="4129">MSLFFNYLLKMKLKKYFPDYLGKKEEEWMMEF</sequence>
<name>U5NFH6_9MOLU</name>